<reference evidence="16" key="1">
    <citation type="submission" date="2019-05" db="EMBL/GenBank/DDBJ databases">
        <title>Annotation for the trematode Paragonimus heterotremus.</title>
        <authorList>
            <person name="Choi Y.-J."/>
        </authorList>
    </citation>
    <scope>NUCLEOTIDE SEQUENCE</scope>
    <source>
        <strain evidence="16">LC</strain>
    </source>
</reference>
<dbReference type="GO" id="GO:0008270">
    <property type="term" value="F:zinc ion binding"/>
    <property type="evidence" value="ECO:0007669"/>
    <property type="project" value="UniProtKB-KW"/>
</dbReference>
<evidence type="ECO:0000256" key="6">
    <source>
        <dbReference type="ARBA" id="ARBA00022723"/>
    </source>
</evidence>
<dbReference type="InterPro" id="IPR045846">
    <property type="entry name" value="POLBc_alpha"/>
</dbReference>
<sequence>MTFVSTHENGTPSKTKAPLVDQTSFVRDKVMTELEVSAADFEDDFDTPHQATSQTVFTAPSSLTSNETEVKPDPTVGWLAAEQESMALNADWSDELSAFSQPTLFGRDDKLHFFWFDAYEDIRTQPGVIFLFGKIKDSQCPSKFRSCCLRIKDLERRIYLLPRPDLVDSDSGSLLKEVYTEFREISTEHKIGKFRCKKSTKRYAFDFADVPVEAEYLEVRYAASFPALPADLQGKTFSHVFGTNTSFLENFILDLQLRGPCWLEIRTAVELRPQISWCHADYEVSWRSGTQCPVAKLSTILEQQKQQTSGSDAQSGAKPFTVPQAPPLCLVAINVKSVTQPHASHSEIVSIGLLIDHNYSLDRPVGKNLFQSHYLVLAPPKDAALPYDLRTKLPSWGNQYGPPSPTWLSAQSEMDGKLTTNSSGPKQSSAGNGGVDIETNERALLGRFLTRLHKLDPDLIIGHDLWGHQIELLIQRFMANKVAHWHRIGRLRRSGQFTVNATSRAWLIRNAMPGRLVCDTRVSARELVRSRTYNLSDLASQVLADMGSASSCRQVPAHLRHLLHGIDGGIELADLEIDSADLRCLFASSDLAKQLIDFCLSDAHLVLRLAHQLQILPLAVQITSICGNVLSRTLSGGRAERNEALLLHAFTQHGYIVPDPPQQGRRGRGGTGPTHDEWDVEHADEPAQPGGTAGGRRKPAYIGGLVLEPKKGFYDKYILLLDFNSLYPSIIQEFNICFTTVDRELITGGAKTTTSAAKEDSSAEHNESVDLDAMVACLLSTVQGASVNLTMGADPSTRKLRLPIEQTAGLLPAEIRRLVESRREVKKLIASATTGSNVDPSQLAQWNTRQAALKLTANSVYGCLGFAASRFCARGLAALVTGLGRAVLMNTRDLVENMNFEVIYGDTDSIMVNTNTTDLMVALSIGEKVRQEVNKHYRLLELDTDGVYAAMLLLAKKKYAALSVSNPVQWAAACRAAQAKQLAPLAPPSTKPEMKGLDIVRRDWSALAIAVGKRCVAALLSGDPKDVVLERIHTDLTETAEKVREGKLPLSDFIITKMLTKSPEEYTDAKSLPHVLVALRLNKTQGATSGQPDNKEPASCGTGRRIRAGDAVDYIICNDGSGLSATQRGYSPTEFAGRGLGQPTIDQQPANLTVDVNYYLAHQIHPVVSRLVAPIEGTSPARIADCLGLDPAGYRRQGVDLTGADEDEEVSFIDPLVVFLLYCVFFYLTPERLVCPPSVRYPSFIARSEISSASQSMSCHAFGVNNLSSPR</sequence>
<evidence type="ECO:0000256" key="1">
    <source>
        <dbReference type="ARBA" id="ARBA00004123"/>
    </source>
</evidence>
<dbReference type="InterPro" id="IPR006133">
    <property type="entry name" value="DNA-dir_DNA_pol_B_exonuc"/>
</dbReference>
<gene>
    <name evidence="16" type="ORF">PHET_06913</name>
</gene>
<dbReference type="Pfam" id="PF00136">
    <property type="entry name" value="DNA_pol_B"/>
    <property type="match status" value="1"/>
</dbReference>
<evidence type="ECO:0000313" key="17">
    <source>
        <dbReference type="Proteomes" id="UP000748531"/>
    </source>
</evidence>
<keyword evidence="5 12" id="KW-0235">DNA replication</keyword>
<dbReference type="Gene3D" id="1.10.287.690">
    <property type="entry name" value="Helix hairpin bin"/>
    <property type="match status" value="1"/>
</dbReference>
<dbReference type="AlphaFoldDB" id="A0A8J4WG69"/>
<dbReference type="InterPro" id="IPR023211">
    <property type="entry name" value="DNA_pol_palm_dom_sf"/>
</dbReference>
<dbReference type="InterPro" id="IPR017964">
    <property type="entry name" value="DNA-dir_DNA_pol_B_CS"/>
</dbReference>
<dbReference type="GO" id="GO:0006272">
    <property type="term" value="P:leading strand elongation"/>
    <property type="evidence" value="ECO:0007669"/>
    <property type="project" value="TreeGrafter"/>
</dbReference>
<dbReference type="GO" id="GO:0003697">
    <property type="term" value="F:single-stranded DNA binding"/>
    <property type="evidence" value="ECO:0007669"/>
    <property type="project" value="TreeGrafter"/>
</dbReference>
<dbReference type="NCBIfam" id="TIGR00592">
    <property type="entry name" value="pol2"/>
    <property type="match status" value="2"/>
</dbReference>
<dbReference type="GO" id="GO:0003688">
    <property type="term" value="F:DNA replication origin binding"/>
    <property type="evidence" value="ECO:0007669"/>
    <property type="project" value="TreeGrafter"/>
</dbReference>
<dbReference type="CDD" id="cd05532">
    <property type="entry name" value="POLBc_alpha"/>
    <property type="match status" value="1"/>
</dbReference>
<evidence type="ECO:0000256" key="3">
    <source>
        <dbReference type="ARBA" id="ARBA00022679"/>
    </source>
</evidence>
<evidence type="ECO:0000256" key="13">
    <source>
        <dbReference type="SAM" id="MobiDB-lite"/>
    </source>
</evidence>
<dbReference type="InterPro" id="IPR042087">
    <property type="entry name" value="DNA_pol_B_thumb"/>
</dbReference>
<dbReference type="InterPro" id="IPR036397">
    <property type="entry name" value="RNaseH_sf"/>
</dbReference>
<keyword evidence="4 12" id="KW-0548">Nucleotidyltransferase</keyword>
<dbReference type="Gene3D" id="2.40.50.730">
    <property type="match status" value="1"/>
</dbReference>
<dbReference type="InterPro" id="IPR043502">
    <property type="entry name" value="DNA/RNA_pol_sf"/>
</dbReference>
<proteinExistence type="inferred from homology"/>
<dbReference type="SMART" id="SM00486">
    <property type="entry name" value="POLBc"/>
    <property type="match status" value="1"/>
</dbReference>
<keyword evidence="8" id="KW-0862">Zinc</keyword>
<evidence type="ECO:0000259" key="15">
    <source>
        <dbReference type="Pfam" id="PF03104"/>
    </source>
</evidence>
<keyword evidence="17" id="KW-1185">Reference proteome</keyword>
<dbReference type="Proteomes" id="UP000748531">
    <property type="component" value="Unassembled WGS sequence"/>
</dbReference>
<evidence type="ECO:0000256" key="2">
    <source>
        <dbReference type="ARBA" id="ARBA00005755"/>
    </source>
</evidence>
<dbReference type="GO" id="GO:0003887">
    <property type="term" value="F:DNA-directed DNA polymerase activity"/>
    <property type="evidence" value="ECO:0007669"/>
    <property type="project" value="UniProtKB-KW"/>
</dbReference>
<dbReference type="SUPFAM" id="SSF53098">
    <property type="entry name" value="Ribonuclease H-like"/>
    <property type="match status" value="1"/>
</dbReference>
<keyword evidence="7" id="KW-0863">Zinc-finger</keyword>
<dbReference type="FunFam" id="3.30.70.2820:FF:000001">
    <property type="entry name" value="DNA polymerase"/>
    <property type="match status" value="1"/>
</dbReference>
<feature type="compositionally biased region" description="Polar residues" evidence="13">
    <location>
        <begin position="415"/>
        <end position="430"/>
    </location>
</feature>
<evidence type="ECO:0000313" key="16">
    <source>
        <dbReference type="EMBL" id="KAF5400043.1"/>
    </source>
</evidence>
<dbReference type="InterPro" id="IPR012337">
    <property type="entry name" value="RNaseH-like_sf"/>
</dbReference>
<evidence type="ECO:0000256" key="12">
    <source>
        <dbReference type="RuleBase" id="RU000442"/>
    </source>
</evidence>
<dbReference type="Gene3D" id="3.90.1600.10">
    <property type="entry name" value="Palm domain of DNA polymerase"/>
    <property type="match status" value="1"/>
</dbReference>
<dbReference type="InterPro" id="IPR006172">
    <property type="entry name" value="DNA-dir_DNA_pol_B"/>
</dbReference>
<evidence type="ECO:0000256" key="8">
    <source>
        <dbReference type="ARBA" id="ARBA00022833"/>
    </source>
</evidence>
<dbReference type="InterPro" id="IPR006134">
    <property type="entry name" value="DNA-dir_DNA_pol_B_multi_dom"/>
</dbReference>
<dbReference type="Pfam" id="PF03104">
    <property type="entry name" value="DNA_pol_B_exo1"/>
    <property type="match status" value="1"/>
</dbReference>
<keyword evidence="11" id="KW-0539">Nucleus</keyword>
<keyword evidence="6" id="KW-0479">Metal-binding</keyword>
<evidence type="ECO:0000256" key="10">
    <source>
        <dbReference type="ARBA" id="ARBA00023125"/>
    </source>
</evidence>
<evidence type="ECO:0000256" key="11">
    <source>
        <dbReference type="ARBA" id="ARBA00023242"/>
    </source>
</evidence>
<evidence type="ECO:0000256" key="4">
    <source>
        <dbReference type="ARBA" id="ARBA00022695"/>
    </source>
</evidence>
<feature type="region of interest" description="Disordered" evidence="13">
    <location>
        <begin position="415"/>
        <end position="435"/>
    </location>
</feature>
<dbReference type="GO" id="GO:0003682">
    <property type="term" value="F:chromatin binding"/>
    <property type="evidence" value="ECO:0007669"/>
    <property type="project" value="TreeGrafter"/>
</dbReference>
<dbReference type="GO" id="GO:0000166">
    <property type="term" value="F:nucleotide binding"/>
    <property type="evidence" value="ECO:0007669"/>
    <property type="project" value="InterPro"/>
</dbReference>
<dbReference type="PANTHER" id="PTHR45861">
    <property type="entry name" value="DNA POLYMERASE ALPHA CATALYTIC SUBUNIT"/>
    <property type="match status" value="1"/>
</dbReference>
<feature type="region of interest" description="Disordered" evidence="13">
    <location>
        <begin position="1084"/>
        <end position="1103"/>
    </location>
</feature>
<feature type="domain" description="DNA-directed DNA polymerase family B multifunctional" evidence="14">
    <location>
        <begin position="630"/>
        <end position="1175"/>
    </location>
</feature>
<evidence type="ECO:0000256" key="7">
    <source>
        <dbReference type="ARBA" id="ARBA00022771"/>
    </source>
</evidence>
<dbReference type="PRINTS" id="PR00106">
    <property type="entry name" value="DNAPOLB"/>
</dbReference>
<accession>A0A8J4WG69</accession>
<feature type="compositionally biased region" description="Basic and acidic residues" evidence="13">
    <location>
        <begin position="674"/>
        <end position="685"/>
    </location>
</feature>
<evidence type="ECO:0000256" key="5">
    <source>
        <dbReference type="ARBA" id="ARBA00022705"/>
    </source>
</evidence>
<dbReference type="Gene3D" id="3.30.70.2820">
    <property type="match status" value="1"/>
</dbReference>
<dbReference type="GO" id="GO:0006273">
    <property type="term" value="P:lagging strand elongation"/>
    <property type="evidence" value="ECO:0007669"/>
    <property type="project" value="TreeGrafter"/>
</dbReference>
<keyword evidence="3 12" id="KW-0808">Transferase</keyword>
<comment type="caution">
    <text evidence="16">The sequence shown here is derived from an EMBL/GenBank/DDBJ whole genome shotgun (WGS) entry which is preliminary data.</text>
</comment>
<protein>
    <recommendedName>
        <fullName evidence="12">DNA polymerase</fullName>
        <ecNumber evidence="12">2.7.7.7</ecNumber>
    </recommendedName>
</protein>
<keyword evidence="10 12" id="KW-0238">DNA-binding</keyword>
<dbReference type="SUPFAM" id="SSF56672">
    <property type="entry name" value="DNA/RNA polymerases"/>
    <property type="match status" value="1"/>
</dbReference>
<dbReference type="PROSITE" id="PS00116">
    <property type="entry name" value="DNA_POLYMERASE_B"/>
    <property type="match status" value="1"/>
</dbReference>
<name>A0A8J4WG69_9TREM</name>
<feature type="domain" description="DNA-directed DNA polymerase family B exonuclease" evidence="15">
    <location>
        <begin position="239"/>
        <end position="536"/>
    </location>
</feature>
<dbReference type="Gene3D" id="3.30.420.10">
    <property type="entry name" value="Ribonuclease H-like superfamily/Ribonuclease H"/>
    <property type="match status" value="1"/>
</dbReference>
<comment type="similarity">
    <text evidence="2 12">Belongs to the DNA polymerase type-B family.</text>
</comment>
<dbReference type="EC" id="2.7.7.7" evidence="12"/>
<keyword evidence="9 12" id="KW-0239">DNA-directed DNA polymerase</keyword>
<dbReference type="Gene3D" id="1.10.132.60">
    <property type="entry name" value="DNA polymerase family B, C-terminal domain"/>
    <property type="match status" value="1"/>
</dbReference>
<organism evidence="16 17">
    <name type="scientific">Paragonimus heterotremus</name>
    <dbReference type="NCBI Taxonomy" id="100268"/>
    <lineage>
        <taxon>Eukaryota</taxon>
        <taxon>Metazoa</taxon>
        <taxon>Spiralia</taxon>
        <taxon>Lophotrochozoa</taxon>
        <taxon>Platyhelminthes</taxon>
        <taxon>Trematoda</taxon>
        <taxon>Digenea</taxon>
        <taxon>Plagiorchiida</taxon>
        <taxon>Troglotremata</taxon>
        <taxon>Troglotrematidae</taxon>
        <taxon>Paragonimus</taxon>
    </lineage>
</organism>
<dbReference type="PANTHER" id="PTHR45861:SF1">
    <property type="entry name" value="DNA POLYMERASE ALPHA CATALYTIC SUBUNIT"/>
    <property type="match status" value="1"/>
</dbReference>
<dbReference type="OrthoDB" id="6755010at2759"/>
<dbReference type="GO" id="GO:1902975">
    <property type="term" value="P:mitotic DNA replication initiation"/>
    <property type="evidence" value="ECO:0007669"/>
    <property type="project" value="InterPro"/>
</dbReference>
<dbReference type="GO" id="GO:0005658">
    <property type="term" value="C:alpha DNA polymerase:primase complex"/>
    <property type="evidence" value="ECO:0007669"/>
    <property type="project" value="TreeGrafter"/>
</dbReference>
<dbReference type="EMBL" id="LUCH01003515">
    <property type="protein sequence ID" value="KAF5400043.1"/>
    <property type="molecule type" value="Genomic_DNA"/>
</dbReference>
<dbReference type="CDD" id="cd05776">
    <property type="entry name" value="DNA_polB_alpha_exo"/>
    <property type="match status" value="1"/>
</dbReference>
<evidence type="ECO:0000256" key="9">
    <source>
        <dbReference type="ARBA" id="ARBA00022932"/>
    </source>
</evidence>
<evidence type="ECO:0000259" key="14">
    <source>
        <dbReference type="Pfam" id="PF00136"/>
    </source>
</evidence>
<comment type="subcellular location">
    <subcellularLocation>
        <location evidence="1">Nucleus</location>
    </subcellularLocation>
</comment>
<comment type="catalytic activity">
    <reaction evidence="12">
        <text>DNA(n) + a 2'-deoxyribonucleoside 5'-triphosphate = DNA(n+1) + diphosphate</text>
        <dbReference type="Rhea" id="RHEA:22508"/>
        <dbReference type="Rhea" id="RHEA-COMP:17339"/>
        <dbReference type="Rhea" id="RHEA-COMP:17340"/>
        <dbReference type="ChEBI" id="CHEBI:33019"/>
        <dbReference type="ChEBI" id="CHEBI:61560"/>
        <dbReference type="ChEBI" id="CHEBI:173112"/>
        <dbReference type="EC" id="2.7.7.7"/>
    </reaction>
</comment>
<feature type="region of interest" description="Disordered" evidence="13">
    <location>
        <begin position="658"/>
        <end position="695"/>
    </location>
</feature>